<accession>A0AAV6SUW5</accession>
<protein>
    <submittedName>
        <fullName evidence="2">Uncharacterized protein</fullName>
    </submittedName>
</protein>
<dbReference type="EMBL" id="JAGKHQ010000003">
    <property type="protein sequence ID" value="KAG7520880.1"/>
    <property type="molecule type" value="Genomic_DNA"/>
</dbReference>
<feature type="compositionally biased region" description="Low complexity" evidence="1">
    <location>
        <begin position="73"/>
        <end position="86"/>
    </location>
</feature>
<evidence type="ECO:0000313" key="2">
    <source>
        <dbReference type="EMBL" id="KAG7520877.1"/>
    </source>
</evidence>
<feature type="region of interest" description="Disordered" evidence="1">
    <location>
        <begin position="73"/>
        <end position="92"/>
    </location>
</feature>
<evidence type="ECO:0000313" key="3">
    <source>
        <dbReference type="Proteomes" id="UP000693946"/>
    </source>
</evidence>
<organism evidence="2 3">
    <name type="scientific">Solea senegalensis</name>
    <name type="common">Senegalese sole</name>
    <dbReference type="NCBI Taxonomy" id="28829"/>
    <lineage>
        <taxon>Eukaryota</taxon>
        <taxon>Metazoa</taxon>
        <taxon>Chordata</taxon>
        <taxon>Craniata</taxon>
        <taxon>Vertebrata</taxon>
        <taxon>Euteleostomi</taxon>
        <taxon>Actinopterygii</taxon>
        <taxon>Neopterygii</taxon>
        <taxon>Teleostei</taxon>
        <taxon>Neoteleostei</taxon>
        <taxon>Acanthomorphata</taxon>
        <taxon>Carangaria</taxon>
        <taxon>Pleuronectiformes</taxon>
        <taxon>Pleuronectoidei</taxon>
        <taxon>Soleidae</taxon>
        <taxon>Solea</taxon>
    </lineage>
</organism>
<reference evidence="2 3" key="1">
    <citation type="journal article" date="2021" name="Sci. Rep.">
        <title>Chromosome anchoring in Senegalese sole (Solea senegalensis) reveals sex-associated markers and genome rearrangements in flatfish.</title>
        <authorList>
            <person name="Guerrero-Cozar I."/>
            <person name="Gomez-Garrido J."/>
            <person name="Berbel C."/>
            <person name="Martinez-Blanch J.F."/>
            <person name="Alioto T."/>
            <person name="Claros M.G."/>
            <person name="Gagnaire P.A."/>
            <person name="Manchado M."/>
        </authorList>
    </citation>
    <scope>NUCLEOTIDE SEQUENCE [LARGE SCALE GENOMIC DNA]</scope>
    <source>
        <strain evidence="2">Sse05_10M</strain>
    </source>
</reference>
<evidence type="ECO:0000256" key="1">
    <source>
        <dbReference type="SAM" id="MobiDB-lite"/>
    </source>
</evidence>
<keyword evidence="3" id="KW-1185">Reference proteome</keyword>
<dbReference type="EMBL" id="JAGKHQ010000003">
    <property type="protein sequence ID" value="KAG7520877.1"/>
    <property type="molecule type" value="Genomic_DNA"/>
</dbReference>
<reference evidence="2" key="2">
    <citation type="submission" date="2021-03" db="EMBL/GenBank/DDBJ databases">
        <authorList>
            <person name="Guerrero-Cozar I."/>
            <person name="Gomez-Garrido J."/>
            <person name="Berbel C."/>
            <person name="Martinez-Blanch J.F."/>
            <person name="Alioto T."/>
            <person name="Claros M.G."/>
            <person name="Gagnaire P.A."/>
            <person name="Manchado M."/>
        </authorList>
    </citation>
    <scope>NUCLEOTIDE SEQUENCE</scope>
    <source>
        <strain evidence="2">Sse05_10M</strain>
        <tissue evidence="2">Blood</tissue>
    </source>
</reference>
<gene>
    <name evidence="2" type="ORF">JOB18_037771</name>
</gene>
<dbReference type="EMBL" id="JAGKHQ010000003">
    <property type="protein sequence ID" value="KAG7520879.1"/>
    <property type="molecule type" value="Genomic_DNA"/>
</dbReference>
<dbReference type="EMBL" id="JAGKHQ010000003">
    <property type="protein sequence ID" value="KAG7520878.1"/>
    <property type="molecule type" value="Genomic_DNA"/>
</dbReference>
<comment type="caution">
    <text evidence="2">The sequence shown here is derived from an EMBL/GenBank/DDBJ whole genome shotgun (WGS) entry which is preliminary data.</text>
</comment>
<dbReference type="Proteomes" id="UP000693946">
    <property type="component" value="Linkage Group LG11"/>
</dbReference>
<name>A0AAV6SUW5_SOLSE</name>
<proteinExistence type="predicted"/>
<dbReference type="AlphaFoldDB" id="A0AAV6SUW5"/>
<sequence length="92" mass="9735">MTSVNSPACLLARNHFYKNLPSSPEPSPAAFTCQNDSVSQRQVTLWVTMATPPALSGGIENKSLCINIVLGFPSSRSSPTSKPSSPAEWGGK</sequence>